<dbReference type="SUPFAM" id="SSF52499">
    <property type="entry name" value="Isochorismatase-like hydrolases"/>
    <property type="match status" value="1"/>
</dbReference>
<sequence length="208" mass="22570">MRVPNENSALLVVDVQNDFCAPEGLMGRFGADLSQVDPAIERIERLIEAAHAAAVPVVFVRLVTAPHTDSKAMLAWYARQGADASGAAVCRAATPGANFYKLYPGERDYVVDKQRYSAFIGTNLELVLRGLGVDKLVVTGVTTECCVESTVRDGFMLDYETFVITDACAAYEPELHDMSLRLMALNFASLAETEDVLRDWAAGKGETG</sequence>
<reference evidence="4 5" key="1">
    <citation type="submission" date="2020-08" db="EMBL/GenBank/DDBJ databases">
        <title>Cohnella phylogeny.</title>
        <authorList>
            <person name="Dunlap C."/>
        </authorList>
    </citation>
    <scope>NUCLEOTIDE SEQUENCE [LARGE SCALE GENOMIC DNA]</scope>
    <source>
        <strain evidence="4 5">DSM 25239</strain>
    </source>
</reference>
<dbReference type="CDD" id="cd00431">
    <property type="entry name" value="cysteine_hydrolases"/>
    <property type="match status" value="1"/>
</dbReference>
<keyword evidence="5" id="KW-1185">Reference proteome</keyword>
<dbReference type="EMBL" id="JACJVR010000128">
    <property type="protein sequence ID" value="MBB6695414.1"/>
    <property type="molecule type" value="Genomic_DNA"/>
</dbReference>
<dbReference type="RefSeq" id="WP_185139366.1">
    <property type="nucleotide sequence ID" value="NZ_BORM01000014.1"/>
</dbReference>
<dbReference type="Pfam" id="PF00857">
    <property type="entry name" value="Isochorismatase"/>
    <property type="match status" value="1"/>
</dbReference>
<comment type="caution">
    <text evidence="4">The sequence shown here is derived from an EMBL/GenBank/DDBJ whole genome shotgun (WGS) entry which is preliminary data.</text>
</comment>
<evidence type="ECO:0000256" key="2">
    <source>
        <dbReference type="ARBA" id="ARBA00022801"/>
    </source>
</evidence>
<keyword evidence="2 4" id="KW-0378">Hydrolase</keyword>
<name>A0A841UB86_9BACL</name>
<protein>
    <submittedName>
        <fullName evidence="4">Cysteine hydrolase</fullName>
    </submittedName>
</protein>
<evidence type="ECO:0000256" key="1">
    <source>
        <dbReference type="ARBA" id="ARBA00006336"/>
    </source>
</evidence>
<accession>A0A841UB86</accession>
<dbReference type="InterPro" id="IPR000868">
    <property type="entry name" value="Isochorismatase-like_dom"/>
</dbReference>
<dbReference type="AlphaFoldDB" id="A0A841UB86"/>
<feature type="domain" description="Isochorismatase-like" evidence="3">
    <location>
        <begin position="8"/>
        <end position="195"/>
    </location>
</feature>
<dbReference type="GO" id="GO:0016787">
    <property type="term" value="F:hydrolase activity"/>
    <property type="evidence" value="ECO:0007669"/>
    <property type="project" value="UniProtKB-KW"/>
</dbReference>
<dbReference type="InterPro" id="IPR036380">
    <property type="entry name" value="Isochorismatase-like_sf"/>
</dbReference>
<dbReference type="Proteomes" id="UP000553776">
    <property type="component" value="Unassembled WGS sequence"/>
</dbReference>
<dbReference type="PANTHER" id="PTHR43540:SF6">
    <property type="entry name" value="ISOCHORISMATASE-LIKE DOMAIN-CONTAINING PROTEIN"/>
    <property type="match status" value="1"/>
</dbReference>
<organism evidence="4 5">
    <name type="scientific">Cohnella xylanilytica</name>
    <dbReference type="NCBI Taxonomy" id="557555"/>
    <lineage>
        <taxon>Bacteria</taxon>
        <taxon>Bacillati</taxon>
        <taxon>Bacillota</taxon>
        <taxon>Bacilli</taxon>
        <taxon>Bacillales</taxon>
        <taxon>Paenibacillaceae</taxon>
        <taxon>Cohnella</taxon>
    </lineage>
</organism>
<proteinExistence type="inferred from homology"/>
<evidence type="ECO:0000313" key="5">
    <source>
        <dbReference type="Proteomes" id="UP000553776"/>
    </source>
</evidence>
<dbReference type="InterPro" id="IPR050272">
    <property type="entry name" value="Isochorismatase-like_hydrls"/>
</dbReference>
<evidence type="ECO:0000313" key="4">
    <source>
        <dbReference type="EMBL" id="MBB6695414.1"/>
    </source>
</evidence>
<dbReference type="PANTHER" id="PTHR43540">
    <property type="entry name" value="PEROXYUREIDOACRYLATE/UREIDOACRYLATE AMIDOHYDROLASE-RELATED"/>
    <property type="match status" value="1"/>
</dbReference>
<dbReference type="Gene3D" id="3.40.50.850">
    <property type="entry name" value="Isochorismatase-like"/>
    <property type="match status" value="1"/>
</dbReference>
<comment type="similarity">
    <text evidence="1">Belongs to the isochorismatase family.</text>
</comment>
<evidence type="ECO:0000259" key="3">
    <source>
        <dbReference type="Pfam" id="PF00857"/>
    </source>
</evidence>
<gene>
    <name evidence="4" type="ORF">H7B90_28865</name>
</gene>